<accession>A0A4P9YIJ7</accession>
<evidence type="ECO:0000313" key="2">
    <source>
        <dbReference type="Proteomes" id="UP000281549"/>
    </source>
</evidence>
<dbReference type="AlphaFoldDB" id="A0A4P9YIJ7"/>
<sequence length="102" mass="11619">MCLKTVKSADETHSEVCDAKVDVAMEEKGVCARKKPSITISENEVDKTHFTLCRDKFKYNPRHHKAFQRLQEQCEGGLEVHGASSEKTQVTSDPFEVIFLYK</sequence>
<name>A0A4P9YIJ7_ROZAC</name>
<reference evidence="2" key="1">
    <citation type="journal article" date="2018" name="Nat. Microbiol.">
        <title>Leveraging single-cell genomics to expand the fungal tree of life.</title>
        <authorList>
            <person name="Ahrendt S.R."/>
            <person name="Quandt C.A."/>
            <person name="Ciobanu D."/>
            <person name="Clum A."/>
            <person name="Salamov A."/>
            <person name="Andreopoulos B."/>
            <person name="Cheng J.F."/>
            <person name="Woyke T."/>
            <person name="Pelin A."/>
            <person name="Henrissat B."/>
            <person name="Reynolds N.K."/>
            <person name="Benny G.L."/>
            <person name="Smith M.E."/>
            <person name="James T.Y."/>
            <person name="Grigoriev I.V."/>
        </authorList>
    </citation>
    <scope>NUCLEOTIDE SEQUENCE [LARGE SCALE GENOMIC DNA]</scope>
    <source>
        <strain evidence="2">CSF55</strain>
    </source>
</reference>
<gene>
    <name evidence="1" type="ORF">ROZALSC1DRAFT_28992</name>
</gene>
<organism evidence="1 2">
    <name type="scientific">Rozella allomycis (strain CSF55)</name>
    <dbReference type="NCBI Taxonomy" id="988480"/>
    <lineage>
        <taxon>Eukaryota</taxon>
        <taxon>Fungi</taxon>
        <taxon>Fungi incertae sedis</taxon>
        <taxon>Cryptomycota</taxon>
        <taxon>Cryptomycota incertae sedis</taxon>
        <taxon>Rozella</taxon>
    </lineage>
</organism>
<proteinExistence type="predicted"/>
<dbReference type="Proteomes" id="UP000281549">
    <property type="component" value="Unassembled WGS sequence"/>
</dbReference>
<evidence type="ECO:0000313" key="1">
    <source>
        <dbReference type="EMBL" id="RKP19397.1"/>
    </source>
</evidence>
<protein>
    <submittedName>
        <fullName evidence="1">Uncharacterized protein</fullName>
    </submittedName>
</protein>
<dbReference type="EMBL" id="ML005230">
    <property type="protein sequence ID" value="RKP19397.1"/>
    <property type="molecule type" value="Genomic_DNA"/>
</dbReference>